<accession>A0A2W5H9I5</accession>
<dbReference type="EMBL" id="QFOT01000111">
    <property type="protein sequence ID" value="PZP54766.1"/>
    <property type="molecule type" value="Genomic_DNA"/>
</dbReference>
<dbReference type="AlphaFoldDB" id="A0A2W5H9I5"/>
<dbReference type="NCBIfam" id="NF047864">
    <property type="entry name" value="CBU_0592_membra"/>
    <property type="match status" value="1"/>
</dbReference>
<proteinExistence type="predicted"/>
<feature type="domain" description="CBU-0592-like" evidence="2">
    <location>
        <begin position="6"/>
        <end position="83"/>
    </location>
</feature>
<evidence type="ECO:0000313" key="3">
    <source>
        <dbReference type="EMBL" id="PZP54766.1"/>
    </source>
</evidence>
<organism evidence="3 4">
    <name type="scientific">Micavibrio aeruginosavorus</name>
    <dbReference type="NCBI Taxonomy" id="349221"/>
    <lineage>
        <taxon>Bacteria</taxon>
        <taxon>Pseudomonadati</taxon>
        <taxon>Bdellovibrionota</taxon>
        <taxon>Bdellovibrionia</taxon>
        <taxon>Bdellovibrionales</taxon>
        <taxon>Pseudobdellovibrionaceae</taxon>
        <taxon>Micavibrio</taxon>
    </lineage>
</organism>
<evidence type="ECO:0000256" key="1">
    <source>
        <dbReference type="SAM" id="Phobius"/>
    </source>
</evidence>
<keyword evidence="1" id="KW-0812">Transmembrane</keyword>
<feature type="transmembrane region" description="Helical" evidence="1">
    <location>
        <begin position="60"/>
        <end position="80"/>
    </location>
</feature>
<dbReference type="Proteomes" id="UP000249739">
    <property type="component" value="Unassembled WGS sequence"/>
</dbReference>
<keyword evidence="1" id="KW-0472">Membrane</keyword>
<evidence type="ECO:0000259" key="2">
    <source>
        <dbReference type="Pfam" id="PF26604"/>
    </source>
</evidence>
<dbReference type="Pfam" id="PF26604">
    <property type="entry name" value="CBU_0592"/>
    <property type="match status" value="1"/>
</dbReference>
<keyword evidence="1" id="KW-1133">Transmembrane helix</keyword>
<dbReference type="InterPro" id="IPR058058">
    <property type="entry name" value="CBU_0592-like"/>
</dbReference>
<feature type="transmembrane region" description="Helical" evidence="1">
    <location>
        <begin position="6"/>
        <end position="23"/>
    </location>
</feature>
<sequence length="91" mass="10031">MDAVFTIIGVVGSIMCILMYFMLERGLAKGSDIWYYAINGIGALLILIGCMANFDGGDLGAITQELCWAMISGMGIFRLIRARQKERKEGF</sequence>
<protein>
    <recommendedName>
        <fullName evidence="2">CBU-0592-like domain-containing protein</fullName>
    </recommendedName>
</protein>
<evidence type="ECO:0000313" key="4">
    <source>
        <dbReference type="Proteomes" id="UP000249739"/>
    </source>
</evidence>
<feature type="transmembrane region" description="Helical" evidence="1">
    <location>
        <begin position="35"/>
        <end position="54"/>
    </location>
</feature>
<gene>
    <name evidence="3" type="ORF">DI586_08935</name>
</gene>
<name>A0A2W5H9I5_9BACT</name>
<reference evidence="3 4" key="1">
    <citation type="submission" date="2017-08" db="EMBL/GenBank/DDBJ databases">
        <title>Infants hospitalized years apart are colonized by the same room-sourced microbial strains.</title>
        <authorList>
            <person name="Brooks B."/>
            <person name="Olm M.R."/>
            <person name="Firek B.A."/>
            <person name="Baker R."/>
            <person name="Thomas B.C."/>
            <person name="Morowitz M.J."/>
            <person name="Banfield J.F."/>
        </authorList>
    </citation>
    <scope>NUCLEOTIDE SEQUENCE [LARGE SCALE GENOMIC DNA]</scope>
    <source>
        <strain evidence="3">S2_006_000_R2_64</strain>
    </source>
</reference>
<comment type="caution">
    <text evidence="3">The sequence shown here is derived from an EMBL/GenBank/DDBJ whole genome shotgun (WGS) entry which is preliminary data.</text>
</comment>